<dbReference type="InterPro" id="IPR036047">
    <property type="entry name" value="F-box-like_dom_sf"/>
</dbReference>
<dbReference type="AlphaFoldDB" id="A0A921UTU7"/>
<protein>
    <recommendedName>
        <fullName evidence="3">F-box domain-containing protein</fullName>
    </recommendedName>
</protein>
<evidence type="ECO:0008006" key="3">
    <source>
        <dbReference type="Google" id="ProtNLM"/>
    </source>
</evidence>
<dbReference type="InterPro" id="IPR032675">
    <property type="entry name" value="LRR_dom_sf"/>
</dbReference>
<organism evidence="1 2">
    <name type="scientific">Sorghum bicolor</name>
    <name type="common">Sorghum</name>
    <name type="synonym">Sorghum vulgare</name>
    <dbReference type="NCBI Taxonomy" id="4558"/>
    <lineage>
        <taxon>Eukaryota</taxon>
        <taxon>Viridiplantae</taxon>
        <taxon>Streptophyta</taxon>
        <taxon>Embryophyta</taxon>
        <taxon>Tracheophyta</taxon>
        <taxon>Spermatophyta</taxon>
        <taxon>Magnoliopsida</taxon>
        <taxon>Liliopsida</taxon>
        <taxon>Poales</taxon>
        <taxon>Poaceae</taxon>
        <taxon>PACMAD clade</taxon>
        <taxon>Panicoideae</taxon>
        <taxon>Andropogonodae</taxon>
        <taxon>Andropogoneae</taxon>
        <taxon>Sorghinae</taxon>
        <taxon>Sorghum</taxon>
    </lineage>
</organism>
<dbReference type="Proteomes" id="UP000807115">
    <property type="component" value="Chromosome 2"/>
</dbReference>
<accession>A0A921UTU7</accession>
<dbReference type="EMBL" id="CM027681">
    <property type="protein sequence ID" value="KAG0541436.1"/>
    <property type="molecule type" value="Genomic_DNA"/>
</dbReference>
<dbReference type="Gene3D" id="3.80.10.10">
    <property type="entry name" value="Ribonuclease Inhibitor"/>
    <property type="match status" value="1"/>
</dbReference>
<dbReference type="PANTHER" id="PTHR34709">
    <property type="entry name" value="OS10G0396666 PROTEIN"/>
    <property type="match status" value="1"/>
</dbReference>
<dbReference type="PANTHER" id="PTHR34709:SF74">
    <property type="entry name" value="F-BOX DOMAIN-CONTAINING PROTEIN"/>
    <property type="match status" value="1"/>
</dbReference>
<dbReference type="SUPFAM" id="SSF52047">
    <property type="entry name" value="RNI-like"/>
    <property type="match status" value="1"/>
</dbReference>
<dbReference type="SUPFAM" id="SSF81383">
    <property type="entry name" value="F-box domain"/>
    <property type="match status" value="1"/>
</dbReference>
<reference evidence="1" key="1">
    <citation type="journal article" date="2019" name="BMC Genomics">
        <title>A new reference genome for Sorghum bicolor reveals high levels of sequence similarity between sweet and grain genotypes: implications for the genetics of sugar metabolism.</title>
        <authorList>
            <person name="Cooper E.A."/>
            <person name="Brenton Z.W."/>
            <person name="Flinn B.S."/>
            <person name="Jenkins J."/>
            <person name="Shu S."/>
            <person name="Flowers D."/>
            <person name="Luo F."/>
            <person name="Wang Y."/>
            <person name="Xia P."/>
            <person name="Barry K."/>
            <person name="Daum C."/>
            <person name="Lipzen A."/>
            <person name="Yoshinaga Y."/>
            <person name="Schmutz J."/>
            <person name="Saski C."/>
            <person name="Vermerris W."/>
            <person name="Kresovich S."/>
        </authorList>
    </citation>
    <scope>NUCLEOTIDE SEQUENCE</scope>
</reference>
<name>A0A921UTU7_SORBI</name>
<evidence type="ECO:0000313" key="1">
    <source>
        <dbReference type="EMBL" id="KAG0541436.1"/>
    </source>
</evidence>
<gene>
    <name evidence="1" type="ORF">BDA96_02G016500</name>
</gene>
<comment type="caution">
    <text evidence="1">The sequence shown here is derived from an EMBL/GenBank/DDBJ whole genome shotgun (WGS) entry which is preliminary data.</text>
</comment>
<dbReference type="InterPro" id="IPR055312">
    <property type="entry name" value="FBL15-like"/>
</dbReference>
<proteinExistence type="predicted"/>
<evidence type="ECO:0000313" key="2">
    <source>
        <dbReference type="Proteomes" id="UP000807115"/>
    </source>
</evidence>
<sequence>MDRLSPLPDDILAKILSSIDNSPDAVRTCLLSRSWRPLWKLLPELRFPFFPEQASMFRDALDRHQVPLRHLQVEGHGQGALPRSLAIWLPAATRRVSGCFALRNNAAPILEDLDDERAEDQTATIELPCFEQATSILICLGLLGSLAMPPADADGAGGVFSRLTDLCLERVWFHHPSELGDAVSSARCPCLQTLKLRNTPGLEVLAIDSTSLLKMNLEEVIDLRELTVEAPELKEITVVDCFVFSLMPSESIVVTVTAPELVFLDWKDSMESQRRILTQLSQFPRLCSLGSLLIFVYGTDDAFVPYNTYFLEFLQHIQFLENLTLTLVYVQDIENYQYLMEDMRMLPKVTTLHLIVASSGHCYGACLFHILRVCTGIRKLVLDLHATPEEPLTCPPGCNCENQSNWQSEKLLLVGLEEIEIQRFGRTTRDIDFVERLFGWATPLKKATIIFDILVREGVAKELCRMFGLFSRPEIHIEFRYHNNKKMLYASED</sequence>
<reference evidence="1" key="2">
    <citation type="submission" date="2020-10" db="EMBL/GenBank/DDBJ databases">
        <authorList>
            <person name="Cooper E.A."/>
            <person name="Brenton Z.W."/>
            <person name="Flinn B.S."/>
            <person name="Jenkins J."/>
            <person name="Shu S."/>
            <person name="Flowers D."/>
            <person name="Luo F."/>
            <person name="Wang Y."/>
            <person name="Xia P."/>
            <person name="Barry K."/>
            <person name="Daum C."/>
            <person name="Lipzen A."/>
            <person name="Yoshinaga Y."/>
            <person name="Schmutz J."/>
            <person name="Saski C."/>
            <person name="Vermerris W."/>
            <person name="Kresovich S."/>
        </authorList>
    </citation>
    <scope>NUCLEOTIDE SEQUENCE</scope>
</reference>